<keyword evidence="1" id="KW-0472">Membrane</keyword>
<feature type="transmembrane region" description="Helical" evidence="1">
    <location>
        <begin position="20"/>
        <end position="45"/>
    </location>
</feature>
<reference evidence="2" key="2">
    <citation type="submission" date="2023-05" db="EMBL/GenBank/DDBJ databases">
        <authorList>
            <consortium name="Lawrence Berkeley National Laboratory"/>
            <person name="Steindorff A."/>
            <person name="Hensen N."/>
            <person name="Bonometti L."/>
            <person name="Westerberg I."/>
            <person name="Brannstrom I.O."/>
            <person name="Guillou S."/>
            <person name="Cros-Aarteil S."/>
            <person name="Calhoun S."/>
            <person name="Haridas S."/>
            <person name="Kuo A."/>
            <person name="Mondo S."/>
            <person name="Pangilinan J."/>
            <person name="Riley R."/>
            <person name="Labutti K."/>
            <person name="Andreopoulos B."/>
            <person name="Lipzen A."/>
            <person name="Chen C."/>
            <person name="Yanf M."/>
            <person name="Daum C."/>
            <person name="Ng V."/>
            <person name="Clum A."/>
            <person name="Ohm R."/>
            <person name="Martin F."/>
            <person name="Silar P."/>
            <person name="Natvig D."/>
            <person name="Lalanne C."/>
            <person name="Gautier V."/>
            <person name="Ament-Velasquez S.L."/>
            <person name="Kruys A."/>
            <person name="Hutchinson M.I."/>
            <person name="Powell A.J."/>
            <person name="Barry K."/>
            <person name="Miller A.N."/>
            <person name="Grigoriev I.V."/>
            <person name="Debuchy R."/>
            <person name="Gladieux P."/>
            <person name="Thoren M.H."/>
            <person name="Johannesson H."/>
        </authorList>
    </citation>
    <scope>NUCLEOTIDE SEQUENCE</scope>
    <source>
        <strain evidence="2">CBS 731.68</strain>
    </source>
</reference>
<keyword evidence="1" id="KW-0812">Transmembrane</keyword>
<evidence type="ECO:0000313" key="2">
    <source>
        <dbReference type="EMBL" id="KAK4127723.1"/>
    </source>
</evidence>
<gene>
    <name evidence="2" type="ORF">N657DRAFT_224343</name>
</gene>
<evidence type="ECO:0000256" key="1">
    <source>
        <dbReference type="SAM" id="Phobius"/>
    </source>
</evidence>
<dbReference type="EMBL" id="MU853224">
    <property type="protein sequence ID" value="KAK4127723.1"/>
    <property type="molecule type" value="Genomic_DNA"/>
</dbReference>
<evidence type="ECO:0000313" key="3">
    <source>
        <dbReference type="Proteomes" id="UP001302602"/>
    </source>
</evidence>
<keyword evidence="3" id="KW-1185">Reference proteome</keyword>
<dbReference type="Proteomes" id="UP001302602">
    <property type="component" value="Unassembled WGS sequence"/>
</dbReference>
<dbReference type="PROSITE" id="PS51257">
    <property type="entry name" value="PROKAR_LIPOPROTEIN"/>
    <property type="match status" value="1"/>
</dbReference>
<reference evidence="2" key="1">
    <citation type="journal article" date="2023" name="Mol. Phylogenet. Evol.">
        <title>Genome-scale phylogeny and comparative genomics of the fungal order Sordariales.</title>
        <authorList>
            <person name="Hensen N."/>
            <person name="Bonometti L."/>
            <person name="Westerberg I."/>
            <person name="Brannstrom I.O."/>
            <person name="Guillou S."/>
            <person name="Cros-Aarteil S."/>
            <person name="Calhoun S."/>
            <person name="Haridas S."/>
            <person name="Kuo A."/>
            <person name="Mondo S."/>
            <person name="Pangilinan J."/>
            <person name="Riley R."/>
            <person name="LaButti K."/>
            <person name="Andreopoulos B."/>
            <person name="Lipzen A."/>
            <person name="Chen C."/>
            <person name="Yan M."/>
            <person name="Daum C."/>
            <person name="Ng V."/>
            <person name="Clum A."/>
            <person name="Steindorff A."/>
            <person name="Ohm R.A."/>
            <person name="Martin F."/>
            <person name="Silar P."/>
            <person name="Natvig D.O."/>
            <person name="Lalanne C."/>
            <person name="Gautier V."/>
            <person name="Ament-Velasquez S.L."/>
            <person name="Kruys A."/>
            <person name="Hutchinson M.I."/>
            <person name="Powell A.J."/>
            <person name="Barry K."/>
            <person name="Miller A.N."/>
            <person name="Grigoriev I.V."/>
            <person name="Debuchy R."/>
            <person name="Gladieux P."/>
            <person name="Hiltunen Thoren M."/>
            <person name="Johannesson H."/>
        </authorList>
    </citation>
    <scope>NUCLEOTIDE SEQUENCE</scope>
    <source>
        <strain evidence="2">CBS 731.68</strain>
    </source>
</reference>
<accession>A0AAN6U768</accession>
<proteinExistence type="predicted"/>
<protein>
    <submittedName>
        <fullName evidence="2">Uncharacterized protein</fullName>
    </submittedName>
</protein>
<dbReference type="RefSeq" id="XP_062651494.1">
    <property type="nucleotide sequence ID" value="XM_062786295.1"/>
</dbReference>
<comment type="caution">
    <text evidence="2">The sequence shown here is derived from an EMBL/GenBank/DDBJ whole genome shotgun (WGS) entry which is preliminary data.</text>
</comment>
<name>A0AAN6U768_9PEZI</name>
<keyword evidence="1" id="KW-1133">Transmembrane helix</keyword>
<organism evidence="2 3">
    <name type="scientific">Parathielavia appendiculata</name>
    <dbReference type="NCBI Taxonomy" id="2587402"/>
    <lineage>
        <taxon>Eukaryota</taxon>
        <taxon>Fungi</taxon>
        <taxon>Dikarya</taxon>
        <taxon>Ascomycota</taxon>
        <taxon>Pezizomycotina</taxon>
        <taxon>Sordariomycetes</taxon>
        <taxon>Sordariomycetidae</taxon>
        <taxon>Sordariales</taxon>
        <taxon>Chaetomiaceae</taxon>
        <taxon>Parathielavia</taxon>
    </lineage>
</organism>
<sequence>MRSFFFLRSSFSSSSSLSFSLSFLFSCFIVIFTLFFSLPCFRLFLDRIYVVHFECPALSHANEHTRAGLYKHQTLTSLH</sequence>
<dbReference type="GeneID" id="87823061"/>
<dbReference type="AlphaFoldDB" id="A0AAN6U768"/>